<keyword evidence="2" id="KW-1185">Reference proteome</keyword>
<dbReference type="SUPFAM" id="SSF48371">
    <property type="entry name" value="ARM repeat"/>
    <property type="match status" value="1"/>
</dbReference>
<sequence length="221" mass="26131">MDFVKELKRVLDENSDKKAAEPMAAYMKNLFPYLGIRNEKRKGILKPIWNEHSAEIKSDYRNIALELWKLPEREFHYCAMEILYKEIKNRYEKEDIGLIEKLLTTHSWWDSVDFLAKHILGNYLLAFPDEIPKVVKRFSDSENMWLNRSVILFQLGYKSKTNEKLLFGECRKHASNKEFFIPKAIGWALREYAKTNPEAVVEFVSKNRLSPLSKREALKNL</sequence>
<dbReference type="InterPro" id="IPR016024">
    <property type="entry name" value="ARM-type_fold"/>
</dbReference>
<reference evidence="1 2" key="1">
    <citation type="submission" date="2020-07" db="EMBL/GenBank/DDBJ databases">
        <authorList>
            <person name="Sun Q."/>
        </authorList>
    </citation>
    <scope>NUCLEOTIDE SEQUENCE [LARGE SCALE GENOMIC DNA]</scope>
    <source>
        <strain evidence="1 2">MAH-1</strain>
    </source>
</reference>
<protein>
    <submittedName>
        <fullName evidence="1">DNA alkylation repair protein</fullName>
    </submittedName>
</protein>
<dbReference type="AlphaFoldDB" id="A0A7Y9C656"/>
<gene>
    <name evidence="1" type="ORF">HZF10_03070</name>
</gene>
<dbReference type="Proteomes" id="UP000535020">
    <property type="component" value="Unassembled WGS sequence"/>
</dbReference>
<dbReference type="Gene3D" id="1.25.10.90">
    <property type="match status" value="1"/>
</dbReference>
<dbReference type="PANTHER" id="PTHR34070">
    <property type="entry name" value="ARMADILLO-TYPE FOLD"/>
    <property type="match status" value="1"/>
</dbReference>
<evidence type="ECO:0000313" key="1">
    <source>
        <dbReference type="EMBL" id="NYA69887.1"/>
    </source>
</evidence>
<name>A0A7Y9C656_9FLAO</name>
<proteinExistence type="predicted"/>
<evidence type="ECO:0000313" key="2">
    <source>
        <dbReference type="Proteomes" id="UP000535020"/>
    </source>
</evidence>
<dbReference type="Pfam" id="PF08713">
    <property type="entry name" value="DNA_alkylation"/>
    <property type="match status" value="1"/>
</dbReference>
<dbReference type="CDD" id="cd07064">
    <property type="entry name" value="AlkD_like_1"/>
    <property type="match status" value="1"/>
</dbReference>
<dbReference type="PANTHER" id="PTHR34070:SF1">
    <property type="entry name" value="DNA ALKYLATION REPAIR PROTEIN"/>
    <property type="match status" value="1"/>
</dbReference>
<accession>A0A7Y9C656</accession>
<comment type="caution">
    <text evidence="1">The sequence shown here is derived from an EMBL/GenBank/DDBJ whole genome shotgun (WGS) entry which is preliminary data.</text>
</comment>
<dbReference type="EMBL" id="JACBJI010000001">
    <property type="protein sequence ID" value="NYA69887.1"/>
    <property type="molecule type" value="Genomic_DNA"/>
</dbReference>
<dbReference type="InterPro" id="IPR014825">
    <property type="entry name" value="DNA_alkylation"/>
</dbReference>
<dbReference type="RefSeq" id="WP_176004707.1">
    <property type="nucleotide sequence ID" value="NZ_JABWMI010000005.1"/>
</dbReference>
<organism evidence="1 2">
    <name type="scientific">Flavobacterium agri</name>
    <dbReference type="NCBI Taxonomy" id="2743471"/>
    <lineage>
        <taxon>Bacteria</taxon>
        <taxon>Pseudomonadati</taxon>
        <taxon>Bacteroidota</taxon>
        <taxon>Flavobacteriia</taxon>
        <taxon>Flavobacteriales</taxon>
        <taxon>Flavobacteriaceae</taxon>
        <taxon>Flavobacterium</taxon>
    </lineage>
</organism>